<feature type="transmembrane region" description="Helical" evidence="1">
    <location>
        <begin position="184"/>
        <end position="206"/>
    </location>
</feature>
<dbReference type="EMBL" id="KQ977827">
    <property type="protein sequence ID" value="KYM99464.1"/>
    <property type="molecule type" value="Genomic_DNA"/>
</dbReference>
<protein>
    <submittedName>
        <fullName evidence="2">Uncharacterized protein</fullName>
    </submittedName>
</protein>
<feature type="transmembrane region" description="Helical" evidence="1">
    <location>
        <begin position="227"/>
        <end position="251"/>
    </location>
</feature>
<accession>A0A195CF00</accession>
<evidence type="ECO:0000313" key="3">
    <source>
        <dbReference type="Proteomes" id="UP000078542"/>
    </source>
</evidence>
<evidence type="ECO:0000256" key="1">
    <source>
        <dbReference type="SAM" id="Phobius"/>
    </source>
</evidence>
<dbReference type="STRING" id="456900.A0A195CF00"/>
<name>A0A195CF00_9HYME</name>
<sequence>MHIEGKQTVQVLAAPCKSNTIKPIIKHEQSQRADNSSLYRKILDEPKYSSKDNLSLQSSIGMINAEEVLNTLSQTENLGIGKDDKSTSESNMIQQFEHISWKYKNPYSVSITNHMDYGKSSHTLENIFKEDEPQEGRAKQSILFNCREYLATYQESCGTPRTEYSFAALIVIMAHATLRSLLGLIYMIINVVPVIQMFSFILRFVLDKIIDIRRTKNIQQVAVKLTIFVIQLLSVYVCLIFILDFIILPIVKMAIDIVTKFVTRN</sequence>
<keyword evidence="1" id="KW-0812">Transmembrane</keyword>
<organism evidence="2 3">
    <name type="scientific">Cyphomyrmex costatus</name>
    <dbReference type="NCBI Taxonomy" id="456900"/>
    <lineage>
        <taxon>Eukaryota</taxon>
        <taxon>Metazoa</taxon>
        <taxon>Ecdysozoa</taxon>
        <taxon>Arthropoda</taxon>
        <taxon>Hexapoda</taxon>
        <taxon>Insecta</taxon>
        <taxon>Pterygota</taxon>
        <taxon>Neoptera</taxon>
        <taxon>Endopterygota</taxon>
        <taxon>Hymenoptera</taxon>
        <taxon>Apocrita</taxon>
        <taxon>Aculeata</taxon>
        <taxon>Formicoidea</taxon>
        <taxon>Formicidae</taxon>
        <taxon>Myrmicinae</taxon>
        <taxon>Cyphomyrmex</taxon>
    </lineage>
</organism>
<proteinExistence type="predicted"/>
<evidence type="ECO:0000313" key="2">
    <source>
        <dbReference type="EMBL" id="KYM99464.1"/>
    </source>
</evidence>
<keyword evidence="1" id="KW-1133">Transmembrane helix</keyword>
<keyword evidence="3" id="KW-1185">Reference proteome</keyword>
<keyword evidence="1" id="KW-0472">Membrane</keyword>
<dbReference type="Proteomes" id="UP000078542">
    <property type="component" value="Unassembled WGS sequence"/>
</dbReference>
<dbReference type="AlphaFoldDB" id="A0A195CF00"/>
<reference evidence="2 3" key="1">
    <citation type="submission" date="2016-03" db="EMBL/GenBank/DDBJ databases">
        <title>Cyphomyrmex costatus WGS genome.</title>
        <authorList>
            <person name="Nygaard S."/>
            <person name="Hu H."/>
            <person name="Boomsma J."/>
            <person name="Zhang G."/>
        </authorList>
    </citation>
    <scope>NUCLEOTIDE SEQUENCE [LARGE SCALE GENOMIC DNA]</scope>
    <source>
        <strain evidence="2">MS0001</strain>
        <tissue evidence="2">Whole body</tissue>
    </source>
</reference>
<gene>
    <name evidence="2" type="ORF">ALC62_09811</name>
</gene>